<evidence type="ECO:0000313" key="1">
    <source>
        <dbReference type="EMBL" id="EKE27360.1"/>
    </source>
</evidence>
<comment type="caution">
    <text evidence="1">The sequence shown here is derived from an EMBL/GenBank/DDBJ whole genome shotgun (WGS) entry which is preliminary data.</text>
</comment>
<feature type="non-terminal residue" evidence="1">
    <location>
        <position position="36"/>
    </location>
</feature>
<reference evidence="1" key="1">
    <citation type="journal article" date="2012" name="Science">
        <title>Fermentation, hydrogen, and sulfur metabolism in multiple uncultivated bacterial phyla.</title>
        <authorList>
            <person name="Wrighton K.C."/>
            <person name="Thomas B.C."/>
            <person name="Sharon I."/>
            <person name="Miller C.S."/>
            <person name="Castelle C.J."/>
            <person name="VerBerkmoes N.C."/>
            <person name="Wilkins M.J."/>
            <person name="Hettich R.L."/>
            <person name="Lipton M.S."/>
            <person name="Williams K.H."/>
            <person name="Long P.E."/>
            <person name="Banfield J.F."/>
        </authorList>
    </citation>
    <scope>NUCLEOTIDE SEQUENCE [LARGE SCALE GENOMIC DNA]</scope>
</reference>
<sequence length="36" mass="4071">MMKVNFEAIIPFLVSVRFAPGHKLLIPFSPANQKTQ</sequence>
<proteinExistence type="predicted"/>
<organism evidence="1">
    <name type="scientific">uncultured bacterium</name>
    <name type="common">gcode 4</name>
    <dbReference type="NCBI Taxonomy" id="1234023"/>
    <lineage>
        <taxon>Bacteria</taxon>
        <taxon>environmental samples</taxon>
    </lineage>
</organism>
<accession>K2GVK6</accession>
<name>K2GVK6_9BACT</name>
<dbReference type="EMBL" id="AMFJ01000494">
    <property type="protein sequence ID" value="EKE27360.1"/>
    <property type="molecule type" value="Genomic_DNA"/>
</dbReference>
<dbReference type="AlphaFoldDB" id="K2GVK6"/>
<gene>
    <name evidence="1" type="ORF">ACD_3C00220G0001</name>
</gene>
<protein>
    <submittedName>
        <fullName evidence="1">Uncharacterized protein</fullName>
    </submittedName>
</protein>